<dbReference type="Proteomes" id="UP000241284">
    <property type="component" value="Unassembled WGS sequence"/>
</dbReference>
<dbReference type="AlphaFoldDB" id="A0A2R6BCQ7"/>
<sequence>MGMRYSLTFALPDTPGQLLRVLEPIAKMGGNIVSIIHERDRVGDVYVPVSVVAEFPDTLLISVVLDELRKMGAEVLEVKEVFRKSSLTVMIIGDASISEFFDYLDTLSVSRMEVSGSSSKQRCVKVDLEASEREVGNLLKRLEEMCDNHGFTLLKPIL</sequence>
<dbReference type="InterPro" id="IPR044561">
    <property type="entry name" value="ACT_ThrD-II-like"/>
</dbReference>
<evidence type="ECO:0000313" key="3">
    <source>
        <dbReference type="Proteomes" id="UP000241284"/>
    </source>
</evidence>
<dbReference type="InterPro" id="IPR045865">
    <property type="entry name" value="ACT-like_dom_sf"/>
</dbReference>
<evidence type="ECO:0000313" key="2">
    <source>
        <dbReference type="EMBL" id="PSN96417.1"/>
    </source>
</evidence>
<protein>
    <recommendedName>
        <fullName evidence="1">ACT domain-containing protein</fullName>
    </recommendedName>
</protein>
<organism evidence="2 3">
    <name type="scientific">Candidatus Marsarchaeota G2 archaeon ECH_B_2</name>
    <dbReference type="NCBI Taxonomy" id="1978160"/>
    <lineage>
        <taxon>Archaea</taxon>
        <taxon>Candidatus Marsarchaeota</taxon>
        <taxon>Candidatus Marsarchaeota group 2</taxon>
    </lineage>
</organism>
<dbReference type="Pfam" id="PF01842">
    <property type="entry name" value="ACT"/>
    <property type="match status" value="1"/>
</dbReference>
<accession>A0A2R6BCQ7</accession>
<gene>
    <name evidence="2" type="ORF">B9Q06_01940</name>
</gene>
<dbReference type="EMBL" id="NEXH01000002">
    <property type="protein sequence ID" value="PSN96417.1"/>
    <property type="molecule type" value="Genomic_DNA"/>
</dbReference>
<dbReference type="InterPro" id="IPR002912">
    <property type="entry name" value="ACT_dom"/>
</dbReference>
<proteinExistence type="predicted"/>
<comment type="caution">
    <text evidence="2">The sequence shown here is derived from an EMBL/GenBank/DDBJ whole genome shotgun (WGS) entry which is preliminary data.</text>
</comment>
<dbReference type="SUPFAM" id="SSF55021">
    <property type="entry name" value="ACT-like"/>
    <property type="match status" value="1"/>
</dbReference>
<dbReference type="CDD" id="cd04886">
    <property type="entry name" value="ACT_ThrD-II-like"/>
    <property type="match status" value="1"/>
</dbReference>
<feature type="domain" description="ACT" evidence="1">
    <location>
        <begin position="6"/>
        <end position="83"/>
    </location>
</feature>
<evidence type="ECO:0000259" key="1">
    <source>
        <dbReference type="PROSITE" id="PS51671"/>
    </source>
</evidence>
<dbReference type="PROSITE" id="PS51671">
    <property type="entry name" value="ACT"/>
    <property type="match status" value="1"/>
</dbReference>
<reference evidence="2 3" key="1">
    <citation type="submission" date="2017-04" db="EMBL/GenBank/DDBJ databases">
        <title>Novel microbial lineages endemic to geothermal iron-oxide mats fill important gaps in the evolutionary history of Archaea.</title>
        <authorList>
            <person name="Jay Z.J."/>
            <person name="Beam J.P."/>
            <person name="Dlakic M."/>
            <person name="Rusch D.B."/>
            <person name="Kozubal M.A."/>
            <person name="Inskeep W.P."/>
        </authorList>
    </citation>
    <scope>NUCLEOTIDE SEQUENCE [LARGE SCALE GENOMIC DNA]</scope>
    <source>
        <strain evidence="2">ECH_B_2</strain>
    </source>
</reference>
<name>A0A2R6BCQ7_9ARCH</name>